<dbReference type="Proteomes" id="UP000015106">
    <property type="component" value="Chromosome 2"/>
</dbReference>
<keyword evidence="2" id="KW-1185">Reference proteome</keyword>
<reference evidence="2" key="1">
    <citation type="journal article" date="2013" name="Nature">
        <title>Draft genome of the wheat A-genome progenitor Triticum urartu.</title>
        <authorList>
            <person name="Ling H.Q."/>
            <person name="Zhao S."/>
            <person name="Liu D."/>
            <person name="Wang J."/>
            <person name="Sun H."/>
            <person name="Zhang C."/>
            <person name="Fan H."/>
            <person name="Li D."/>
            <person name="Dong L."/>
            <person name="Tao Y."/>
            <person name="Gao C."/>
            <person name="Wu H."/>
            <person name="Li Y."/>
            <person name="Cui Y."/>
            <person name="Guo X."/>
            <person name="Zheng S."/>
            <person name="Wang B."/>
            <person name="Yu K."/>
            <person name="Liang Q."/>
            <person name="Yang W."/>
            <person name="Lou X."/>
            <person name="Chen J."/>
            <person name="Feng M."/>
            <person name="Jian J."/>
            <person name="Zhang X."/>
            <person name="Luo G."/>
            <person name="Jiang Y."/>
            <person name="Liu J."/>
            <person name="Wang Z."/>
            <person name="Sha Y."/>
            <person name="Zhang B."/>
            <person name="Wu H."/>
            <person name="Tang D."/>
            <person name="Shen Q."/>
            <person name="Xue P."/>
            <person name="Zou S."/>
            <person name="Wang X."/>
            <person name="Liu X."/>
            <person name="Wang F."/>
            <person name="Yang Y."/>
            <person name="An X."/>
            <person name="Dong Z."/>
            <person name="Zhang K."/>
            <person name="Zhang X."/>
            <person name="Luo M.C."/>
            <person name="Dvorak J."/>
            <person name="Tong Y."/>
            <person name="Wang J."/>
            <person name="Yang H."/>
            <person name="Li Z."/>
            <person name="Wang D."/>
            <person name="Zhang A."/>
            <person name="Wang J."/>
        </authorList>
    </citation>
    <scope>NUCLEOTIDE SEQUENCE</scope>
    <source>
        <strain evidence="2">cv. G1812</strain>
    </source>
</reference>
<dbReference type="AlphaFoldDB" id="A0A8R7TJ23"/>
<evidence type="ECO:0000313" key="2">
    <source>
        <dbReference type="Proteomes" id="UP000015106"/>
    </source>
</evidence>
<accession>A0A8R7TJ23</accession>
<dbReference type="Gramene" id="TuG1812G0200003527.01.T01">
    <property type="protein sequence ID" value="TuG1812G0200003527.01.T01.cds250309"/>
    <property type="gene ID" value="TuG1812G0200003527.01"/>
</dbReference>
<organism evidence="1 2">
    <name type="scientific">Triticum urartu</name>
    <name type="common">Red wild einkorn</name>
    <name type="synonym">Crithodium urartu</name>
    <dbReference type="NCBI Taxonomy" id="4572"/>
    <lineage>
        <taxon>Eukaryota</taxon>
        <taxon>Viridiplantae</taxon>
        <taxon>Streptophyta</taxon>
        <taxon>Embryophyta</taxon>
        <taxon>Tracheophyta</taxon>
        <taxon>Spermatophyta</taxon>
        <taxon>Magnoliopsida</taxon>
        <taxon>Liliopsida</taxon>
        <taxon>Poales</taxon>
        <taxon>Poaceae</taxon>
        <taxon>BOP clade</taxon>
        <taxon>Pooideae</taxon>
        <taxon>Triticodae</taxon>
        <taxon>Triticeae</taxon>
        <taxon>Triticinae</taxon>
        <taxon>Triticum</taxon>
    </lineage>
</organism>
<name>A0A8R7TJ23_TRIUA</name>
<proteinExistence type="predicted"/>
<dbReference type="EnsemblPlants" id="TuG1812G0200003527.01.T01">
    <property type="protein sequence ID" value="TuG1812G0200003527.01.T01.cds250309"/>
    <property type="gene ID" value="TuG1812G0200003527.01"/>
</dbReference>
<evidence type="ECO:0000313" key="1">
    <source>
        <dbReference type="EnsemblPlants" id="TuG1812G0200003527.01.T01.cds250309"/>
    </source>
</evidence>
<sequence length="94" mass="10358">MHALVLNLQHESLPSVLPMEATSSRNTMSQSGHRRCGGLFPGATCSSKPCQCQLPRATVTVPNHACPPISHVFLLPDQKSWLTFWSIVAYQIRS</sequence>
<reference evidence="1" key="3">
    <citation type="submission" date="2022-06" db="UniProtKB">
        <authorList>
            <consortium name="EnsemblPlants"/>
        </authorList>
    </citation>
    <scope>IDENTIFICATION</scope>
</reference>
<reference evidence="1" key="2">
    <citation type="submission" date="2018-03" db="EMBL/GenBank/DDBJ databases">
        <title>The Triticum urartu genome reveals the dynamic nature of wheat genome evolution.</title>
        <authorList>
            <person name="Ling H."/>
            <person name="Ma B."/>
            <person name="Shi X."/>
            <person name="Liu H."/>
            <person name="Dong L."/>
            <person name="Sun H."/>
            <person name="Cao Y."/>
            <person name="Gao Q."/>
            <person name="Zheng S."/>
            <person name="Li Y."/>
            <person name="Yu Y."/>
            <person name="Du H."/>
            <person name="Qi M."/>
            <person name="Li Y."/>
            <person name="Yu H."/>
            <person name="Cui Y."/>
            <person name="Wang N."/>
            <person name="Chen C."/>
            <person name="Wu H."/>
            <person name="Zhao Y."/>
            <person name="Zhang J."/>
            <person name="Li Y."/>
            <person name="Zhou W."/>
            <person name="Zhang B."/>
            <person name="Hu W."/>
            <person name="Eijk M."/>
            <person name="Tang J."/>
            <person name="Witsenboer H."/>
            <person name="Zhao S."/>
            <person name="Li Z."/>
            <person name="Zhang A."/>
            <person name="Wang D."/>
            <person name="Liang C."/>
        </authorList>
    </citation>
    <scope>NUCLEOTIDE SEQUENCE [LARGE SCALE GENOMIC DNA]</scope>
    <source>
        <strain evidence="1">cv. G1812</strain>
    </source>
</reference>
<protein>
    <submittedName>
        <fullName evidence="1">Uncharacterized protein</fullName>
    </submittedName>
</protein>